<gene>
    <name evidence="2" type="ORF">PaecuDRAFT_1622</name>
</gene>
<sequence length="255" mass="29123">MHELTEQFWSASLSDLKRGFTWNEAAGAYVCLMCGESFEDGAIYSFDSRLYEARKAVAIHGAAAHDSMLDYLLKLDKKTTGLTDLQKELIGMFAEGLQDAEIVKRTGGGSTSTIRNHRFALKEKAKQAKLFLTIMELLEEQGASGPKFVPIHRTATQVDERYAVTQEEYGQLIARYLPDGPEGPLESFPVKEKRRLALLRHMAGYFERNQTYTEKEVNERLKTFSEDDYVMLRRYLIEYGFLDRKDDGSAYWVKG</sequence>
<dbReference type="Pfam" id="PF09860">
    <property type="entry name" value="DUF2087"/>
    <property type="match status" value="1"/>
</dbReference>
<dbReference type="STRING" id="717606.PaecuDRAFT_1622"/>
<dbReference type="OrthoDB" id="9789954at2"/>
<keyword evidence="3" id="KW-1185">Reference proteome</keyword>
<dbReference type="RefSeq" id="WP_006037633.1">
    <property type="nucleotide sequence ID" value="NZ_AEDD01000004.1"/>
</dbReference>
<dbReference type="AlphaFoldDB" id="E0I7M1"/>
<dbReference type="eggNOG" id="COG3860">
    <property type="taxonomic scope" value="Bacteria"/>
</dbReference>
<evidence type="ECO:0000313" key="2">
    <source>
        <dbReference type="EMBL" id="EFM11176.1"/>
    </source>
</evidence>
<protein>
    <recommendedName>
        <fullName evidence="1">DUF2087 domain-containing protein</fullName>
    </recommendedName>
</protein>
<reference evidence="2 3" key="1">
    <citation type="submission" date="2010-07" db="EMBL/GenBank/DDBJ databases">
        <title>The draft genome of Paenibacillus curdlanolyticus YK9.</title>
        <authorList>
            <consortium name="US DOE Joint Genome Institute (JGI-PGF)"/>
            <person name="Lucas S."/>
            <person name="Copeland A."/>
            <person name="Lapidus A."/>
            <person name="Cheng J.-F."/>
            <person name="Bruce D."/>
            <person name="Goodwin L."/>
            <person name="Pitluck S."/>
            <person name="Land M.L."/>
            <person name="Hauser L."/>
            <person name="Chang Y.-J."/>
            <person name="Jeffries C."/>
            <person name="Anderson I.J."/>
            <person name="Johnson E."/>
            <person name="Loganathan U."/>
            <person name="Mulhopadhyay B."/>
            <person name="Kyrpides N."/>
            <person name="Woyke T.J."/>
        </authorList>
    </citation>
    <scope>NUCLEOTIDE SEQUENCE [LARGE SCALE GENOMIC DNA]</scope>
    <source>
        <strain evidence="2 3">YK9</strain>
    </source>
</reference>
<evidence type="ECO:0000259" key="1">
    <source>
        <dbReference type="Pfam" id="PF09860"/>
    </source>
</evidence>
<evidence type="ECO:0000313" key="3">
    <source>
        <dbReference type="Proteomes" id="UP000005387"/>
    </source>
</evidence>
<proteinExistence type="predicted"/>
<dbReference type="EMBL" id="AEDD01000004">
    <property type="protein sequence ID" value="EFM11176.1"/>
    <property type="molecule type" value="Genomic_DNA"/>
</dbReference>
<feature type="domain" description="DUF2087" evidence="1">
    <location>
        <begin position="185"/>
        <end position="253"/>
    </location>
</feature>
<name>E0I7M1_9BACL</name>
<dbReference type="InterPro" id="IPR018656">
    <property type="entry name" value="DUF2087"/>
</dbReference>
<dbReference type="Proteomes" id="UP000005387">
    <property type="component" value="Unassembled WGS sequence"/>
</dbReference>
<accession>E0I7M1</accession>
<organism evidence="2 3">
    <name type="scientific">Paenibacillus curdlanolyticus YK9</name>
    <dbReference type="NCBI Taxonomy" id="717606"/>
    <lineage>
        <taxon>Bacteria</taxon>
        <taxon>Bacillati</taxon>
        <taxon>Bacillota</taxon>
        <taxon>Bacilli</taxon>
        <taxon>Bacillales</taxon>
        <taxon>Paenibacillaceae</taxon>
        <taxon>Paenibacillus</taxon>
    </lineage>
</organism>